<comment type="similarity">
    <text evidence="6">Belongs to the azoreductase type 1 family.</text>
</comment>
<feature type="region of interest" description="Disordered" evidence="7">
    <location>
        <begin position="16"/>
        <end position="71"/>
    </location>
</feature>
<dbReference type="AlphaFoldDB" id="A8LMC6"/>
<dbReference type="EC" id="1.7.1.17" evidence="6"/>
<keyword evidence="3 6" id="KW-0560">Oxidoreductase</keyword>
<dbReference type="PANTHER" id="PTHR43741:SF2">
    <property type="entry name" value="FMN-DEPENDENT NADH:QUINONE OXIDOREDUCTASE"/>
    <property type="match status" value="1"/>
</dbReference>
<comment type="subunit">
    <text evidence="6">Homodimer.</text>
</comment>
<feature type="compositionally biased region" description="Basic and acidic residues" evidence="7">
    <location>
        <begin position="21"/>
        <end position="31"/>
    </location>
</feature>
<gene>
    <name evidence="9" type="primary">azoR1</name>
    <name evidence="6" type="synonym">azoR</name>
    <name evidence="9" type="ordered locus">Dshi_0354</name>
</gene>
<dbReference type="HOGENOM" id="CLU_1287131_0_0_5"/>
<protein>
    <recommendedName>
        <fullName evidence="6">FMN dependent NADH:quinone oxidoreductase</fullName>
        <ecNumber evidence="6">1.6.5.-</ecNumber>
    </recommendedName>
    <alternativeName>
        <fullName evidence="6">Azo-dye reductase</fullName>
    </alternativeName>
    <alternativeName>
        <fullName evidence="6">FMN-dependent NADH-azo compound oxidoreductase</fullName>
    </alternativeName>
    <alternativeName>
        <fullName evidence="6">FMN-dependent NADH-azoreductase</fullName>
        <ecNumber evidence="6">1.7.1.17</ecNumber>
    </alternativeName>
</protein>
<accession>A8LMC6</accession>
<evidence type="ECO:0000313" key="10">
    <source>
        <dbReference type="Proteomes" id="UP000006833"/>
    </source>
</evidence>
<dbReference type="GO" id="GO:0010181">
    <property type="term" value="F:FMN binding"/>
    <property type="evidence" value="ECO:0007669"/>
    <property type="project" value="UniProtKB-UniRule"/>
</dbReference>
<dbReference type="STRING" id="398580.Dshi_0354"/>
<evidence type="ECO:0000256" key="6">
    <source>
        <dbReference type="HAMAP-Rule" id="MF_01216"/>
    </source>
</evidence>
<name>A8LMC6_DINSH</name>
<comment type="catalytic activity">
    <reaction evidence="5">
        <text>N,N-dimethyl-1,4-phenylenediamine + anthranilate + 2 NAD(+) = 2-(4-dimethylaminophenyl)diazenylbenzoate + 2 NADH + 2 H(+)</text>
        <dbReference type="Rhea" id="RHEA:55872"/>
        <dbReference type="ChEBI" id="CHEBI:15378"/>
        <dbReference type="ChEBI" id="CHEBI:15783"/>
        <dbReference type="ChEBI" id="CHEBI:16567"/>
        <dbReference type="ChEBI" id="CHEBI:57540"/>
        <dbReference type="ChEBI" id="CHEBI:57945"/>
        <dbReference type="ChEBI" id="CHEBI:71579"/>
        <dbReference type="EC" id="1.7.1.17"/>
    </reaction>
    <physiologicalReaction direction="right-to-left" evidence="5">
        <dbReference type="Rhea" id="RHEA:55874"/>
    </physiologicalReaction>
</comment>
<sequence>MLNSWCTHRIPGAVFALPPTHRQDRSHDLRSPHRQLPPQHQLGLPPARRPHPRPARRGPGRLPRHHRRACGGGCRLDRRELQRTADQRAVLALSDSLVAELQAADTVLITLPIWNFGIPSTLKAWIDQVARAGVTFRYTPDGPVGLLEGKRAILAVASGGTEVGSAIDFATDYLRHVLGFIGIHEVEIVAADRLMVDADASHAKADAAIDALAA</sequence>
<keyword evidence="2 6" id="KW-0288">FMN</keyword>
<keyword evidence="10" id="KW-1185">Reference proteome</keyword>
<dbReference type="GO" id="GO:0016655">
    <property type="term" value="F:oxidoreductase activity, acting on NAD(P)H, quinone or similar compound as acceptor"/>
    <property type="evidence" value="ECO:0007669"/>
    <property type="project" value="InterPro"/>
</dbReference>
<evidence type="ECO:0000259" key="8">
    <source>
        <dbReference type="Pfam" id="PF02525"/>
    </source>
</evidence>
<comment type="caution">
    <text evidence="6">Lacks conserved residue(s) required for the propagation of feature annotation.</text>
</comment>
<evidence type="ECO:0000256" key="2">
    <source>
        <dbReference type="ARBA" id="ARBA00022643"/>
    </source>
</evidence>
<evidence type="ECO:0000256" key="7">
    <source>
        <dbReference type="SAM" id="MobiDB-lite"/>
    </source>
</evidence>
<dbReference type="Proteomes" id="UP000006833">
    <property type="component" value="Chromosome"/>
</dbReference>
<comment type="function">
    <text evidence="6">Quinone reductase that provides resistance to thiol-specific stress caused by electrophilic quinones.</text>
</comment>
<evidence type="ECO:0000256" key="1">
    <source>
        <dbReference type="ARBA" id="ARBA00022630"/>
    </source>
</evidence>
<feature type="compositionally biased region" description="Basic residues" evidence="7">
    <location>
        <begin position="48"/>
        <end position="69"/>
    </location>
</feature>
<proteinExistence type="inferred from homology"/>
<dbReference type="EMBL" id="CP000830">
    <property type="protein sequence ID" value="ABV92103.1"/>
    <property type="molecule type" value="Genomic_DNA"/>
</dbReference>
<feature type="compositionally biased region" description="Low complexity" evidence="7">
    <location>
        <begin position="34"/>
        <end position="46"/>
    </location>
</feature>
<comment type="cofactor">
    <cofactor evidence="6">
        <name>FMN</name>
        <dbReference type="ChEBI" id="CHEBI:58210"/>
    </cofactor>
    <text evidence="6">Binds 1 FMN per subunit.</text>
</comment>
<dbReference type="eggNOG" id="COG1182">
    <property type="taxonomic scope" value="Bacteria"/>
</dbReference>
<dbReference type="InterPro" id="IPR029039">
    <property type="entry name" value="Flavoprotein-like_sf"/>
</dbReference>
<evidence type="ECO:0000256" key="4">
    <source>
        <dbReference type="ARBA" id="ARBA00023027"/>
    </source>
</evidence>
<evidence type="ECO:0000313" key="9">
    <source>
        <dbReference type="EMBL" id="ABV92103.1"/>
    </source>
</evidence>
<dbReference type="HAMAP" id="MF_01216">
    <property type="entry name" value="Azoreductase_type1"/>
    <property type="match status" value="1"/>
</dbReference>
<dbReference type="EC" id="1.6.5.-" evidence="6"/>
<evidence type="ECO:0000256" key="3">
    <source>
        <dbReference type="ARBA" id="ARBA00023002"/>
    </source>
</evidence>
<evidence type="ECO:0000256" key="5">
    <source>
        <dbReference type="ARBA" id="ARBA00048542"/>
    </source>
</evidence>
<comment type="catalytic activity">
    <reaction evidence="6">
        <text>2 a quinone + NADH + H(+) = 2 a 1,4-benzosemiquinone + NAD(+)</text>
        <dbReference type="Rhea" id="RHEA:65952"/>
        <dbReference type="ChEBI" id="CHEBI:15378"/>
        <dbReference type="ChEBI" id="CHEBI:57540"/>
        <dbReference type="ChEBI" id="CHEBI:57945"/>
        <dbReference type="ChEBI" id="CHEBI:132124"/>
        <dbReference type="ChEBI" id="CHEBI:134225"/>
    </reaction>
</comment>
<organism evidence="9 10">
    <name type="scientific">Dinoroseobacter shibae (strain DSM 16493 / NCIMB 14021 / DFL 12)</name>
    <dbReference type="NCBI Taxonomy" id="398580"/>
    <lineage>
        <taxon>Bacteria</taxon>
        <taxon>Pseudomonadati</taxon>
        <taxon>Pseudomonadota</taxon>
        <taxon>Alphaproteobacteria</taxon>
        <taxon>Rhodobacterales</taxon>
        <taxon>Roseobacteraceae</taxon>
        <taxon>Dinoroseobacter</taxon>
    </lineage>
</organism>
<keyword evidence="1 6" id="KW-0285">Flavoprotein</keyword>
<comment type="function">
    <text evidence="6">Also exhibits azoreductase activity. Catalyzes the reductive cleavage of the azo bond in aromatic azo compounds to the corresponding amines.</text>
</comment>
<dbReference type="GO" id="GO:0016652">
    <property type="term" value="F:oxidoreductase activity, acting on NAD(P)H as acceptor"/>
    <property type="evidence" value="ECO:0007669"/>
    <property type="project" value="UniProtKB-UniRule"/>
</dbReference>
<dbReference type="InterPro" id="IPR003680">
    <property type="entry name" value="Flavodoxin_fold"/>
</dbReference>
<dbReference type="InterPro" id="IPR050104">
    <property type="entry name" value="FMN-dep_NADH:Q_OxRdtase_AzoR1"/>
</dbReference>
<dbReference type="SUPFAM" id="SSF52218">
    <property type="entry name" value="Flavoproteins"/>
    <property type="match status" value="1"/>
</dbReference>
<dbReference type="Gene3D" id="3.40.50.360">
    <property type="match status" value="1"/>
</dbReference>
<dbReference type="PANTHER" id="PTHR43741">
    <property type="entry name" value="FMN-DEPENDENT NADH-AZOREDUCTASE 1"/>
    <property type="match status" value="1"/>
</dbReference>
<feature type="domain" description="Flavodoxin-like fold" evidence="8">
    <location>
        <begin position="80"/>
        <end position="211"/>
    </location>
</feature>
<reference evidence="10" key="1">
    <citation type="journal article" date="2010" name="ISME J.">
        <title>The complete genome sequence of the algal symbiont Dinoroseobacter shibae: a hitchhiker's guide to life in the sea.</title>
        <authorList>
            <person name="Wagner-Dobler I."/>
            <person name="Ballhausen B."/>
            <person name="Berger M."/>
            <person name="Brinkhoff T."/>
            <person name="Buchholz I."/>
            <person name="Bunk B."/>
            <person name="Cypionka H."/>
            <person name="Daniel R."/>
            <person name="Drepper T."/>
            <person name="Gerdts G."/>
            <person name="Hahnke S."/>
            <person name="Han C."/>
            <person name="Jahn D."/>
            <person name="Kalhoefer D."/>
            <person name="Kiss H."/>
            <person name="Klenk H.P."/>
            <person name="Kyrpides N."/>
            <person name="Liebl W."/>
            <person name="Liesegang H."/>
            <person name="Meincke L."/>
            <person name="Pati A."/>
            <person name="Petersen J."/>
            <person name="Piekarski T."/>
            <person name="Pommerenke C."/>
            <person name="Pradella S."/>
            <person name="Pukall R."/>
            <person name="Rabus R."/>
            <person name="Stackebrandt E."/>
            <person name="Thole S."/>
            <person name="Thompson L."/>
            <person name="Tielen P."/>
            <person name="Tomasch J."/>
            <person name="von Jan M."/>
            <person name="Wanphrut N."/>
            <person name="Wichels A."/>
            <person name="Zech H."/>
            <person name="Simon M."/>
        </authorList>
    </citation>
    <scope>NUCLEOTIDE SEQUENCE [LARGE SCALE GENOMIC DNA]</scope>
    <source>
        <strain evidence="10">DSM 16493 / NCIMB 14021 / DFL 12</strain>
    </source>
</reference>
<dbReference type="GO" id="GO:0009055">
    <property type="term" value="F:electron transfer activity"/>
    <property type="evidence" value="ECO:0007669"/>
    <property type="project" value="UniProtKB-UniRule"/>
</dbReference>
<dbReference type="KEGG" id="dsh:Dshi_0354"/>
<keyword evidence="4 6" id="KW-0520">NAD</keyword>
<dbReference type="Pfam" id="PF02525">
    <property type="entry name" value="Flavodoxin_2"/>
    <property type="match status" value="1"/>
</dbReference>
<dbReference type="InterPro" id="IPR023048">
    <property type="entry name" value="NADH:quinone_OxRdtase_FMN_depd"/>
</dbReference>